<keyword evidence="1" id="KW-0472">Membrane</keyword>
<dbReference type="AlphaFoldDB" id="A0A224B4T7"/>
<name>A0A224B4T7_STAAU</name>
<organism evidence="2">
    <name type="scientific">Staphylococcus aureus</name>
    <dbReference type="NCBI Taxonomy" id="1280"/>
    <lineage>
        <taxon>Bacteria</taxon>
        <taxon>Bacillati</taxon>
        <taxon>Bacillota</taxon>
        <taxon>Bacilli</taxon>
        <taxon>Bacillales</taxon>
        <taxon>Staphylococcaceae</taxon>
        <taxon>Staphylococcus</taxon>
    </lineage>
</organism>
<feature type="transmembrane region" description="Helical" evidence="1">
    <location>
        <begin position="12"/>
        <end position="31"/>
    </location>
</feature>
<proteinExistence type="predicted"/>
<accession>A0A224B4T7</accession>
<evidence type="ECO:0000313" key="2">
    <source>
        <dbReference type="EMBL" id="BBA25357.1"/>
    </source>
</evidence>
<reference evidence="2" key="1">
    <citation type="journal article" date="2017" name="FEMS Microbiol. Lett.">
        <title>First report of sasX-positive methicillin-resistant Staphylococcus aureus in Japan.</title>
        <authorList>
            <person name="Nakaminami H."/>
            <person name="Ito T."/>
            <person name="Han X."/>
            <person name="Ito A."/>
            <person name="Matsuo M."/>
            <person name="Uehara Y."/>
            <person name="Baba T."/>
            <person name="Hiramatsu K."/>
            <person name="Noguchi N."/>
        </authorList>
    </citation>
    <scope>NUCLEOTIDE SEQUENCE</scope>
    <source>
        <strain evidence="2">TOHH628</strain>
    </source>
</reference>
<evidence type="ECO:0000256" key="1">
    <source>
        <dbReference type="SAM" id="Phobius"/>
    </source>
</evidence>
<protein>
    <submittedName>
        <fullName evidence="2">Uncharacterized protein</fullName>
    </submittedName>
</protein>
<keyword evidence="1" id="KW-1133">Transmembrane helix</keyword>
<keyword evidence="1" id="KW-0812">Transmembrane</keyword>
<sequence length="133" mass="15574">MKTSQDTSAVRYDSYWSGVLLGMFLSLKTLYRKRTVIWPFYFYTIIRTLSKISLCFSRIFFKCSKNSIGPKQHRIRMNSPGNLVVNFRIIKAFNAAIKANLCVHNYLWFHIFQSSFLIVEYHNTLTAVCQQGI</sequence>
<dbReference type="EMBL" id="LC036194">
    <property type="protein sequence ID" value="BBA25357.1"/>
    <property type="molecule type" value="Genomic_DNA"/>
</dbReference>